<proteinExistence type="predicted"/>
<dbReference type="AlphaFoldDB" id="A0A248JUW5"/>
<dbReference type="InterPro" id="IPR050194">
    <property type="entry name" value="Glycosyltransferase_grp1"/>
</dbReference>
<dbReference type="Pfam" id="PF13692">
    <property type="entry name" value="Glyco_trans_1_4"/>
    <property type="match status" value="1"/>
</dbReference>
<gene>
    <name evidence="3" type="ORF">Y958_16290</name>
</gene>
<evidence type="ECO:0000259" key="2">
    <source>
        <dbReference type="Pfam" id="PF13579"/>
    </source>
</evidence>
<dbReference type="PANTHER" id="PTHR45947">
    <property type="entry name" value="SULFOQUINOVOSYL TRANSFERASE SQD2"/>
    <property type="match status" value="1"/>
</dbReference>
<organism evidence="3 4">
    <name type="scientific">Nitrospirillum viridazoti CBAmc</name>
    <dbReference type="NCBI Taxonomy" id="1441467"/>
    <lineage>
        <taxon>Bacteria</taxon>
        <taxon>Pseudomonadati</taxon>
        <taxon>Pseudomonadota</taxon>
        <taxon>Alphaproteobacteria</taxon>
        <taxon>Rhodospirillales</taxon>
        <taxon>Azospirillaceae</taxon>
        <taxon>Nitrospirillum</taxon>
        <taxon>Nitrospirillum viridazoti</taxon>
    </lineage>
</organism>
<evidence type="ECO:0000313" key="3">
    <source>
        <dbReference type="EMBL" id="ASG22495.1"/>
    </source>
</evidence>
<dbReference type="SUPFAM" id="SSF53756">
    <property type="entry name" value="UDP-Glycosyltransferase/glycogen phosphorylase"/>
    <property type="match status" value="1"/>
</dbReference>
<feature type="region of interest" description="Disordered" evidence="1">
    <location>
        <begin position="1"/>
        <end position="53"/>
    </location>
</feature>
<keyword evidence="4" id="KW-1185">Reference proteome</keyword>
<keyword evidence="3" id="KW-0808">Transferase</keyword>
<dbReference type="KEGG" id="nao:Y958_16290"/>
<evidence type="ECO:0000313" key="4">
    <source>
        <dbReference type="Proteomes" id="UP000197153"/>
    </source>
</evidence>
<feature type="compositionally biased region" description="Basic and acidic residues" evidence="1">
    <location>
        <begin position="28"/>
        <end position="39"/>
    </location>
</feature>
<name>A0A248JUW5_9PROT</name>
<dbReference type="Proteomes" id="UP000197153">
    <property type="component" value="Chromosome 2"/>
</dbReference>
<dbReference type="GO" id="GO:0016758">
    <property type="term" value="F:hexosyltransferase activity"/>
    <property type="evidence" value="ECO:0007669"/>
    <property type="project" value="TreeGrafter"/>
</dbReference>
<dbReference type="InterPro" id="IPR028098">
    <property type="entry name" value="Glyco_trans_4-like_N"/>
</dbReference>
<dbReference type="Gene3D" id="3.40.50.2000">
    <property type="entry name" value="Glycogen Phosphorylase B"/>
    <property type="match status" value="2"/>
</dbReference>
<dbReference type="CDD" id="cd03794">
    <property type="entry name" value="GT4_WbuB-like"/>
    <property type="match status" value="1"/>
</dbReference>
<feature type="domain" description="Glycosyltransferase subfamily 4-like N-terminal" evidence="2">
    <location>
        <begin position="71"/>
        <end position="255"/>
    </location>
</feature>
<reference evidence="3 4" key="1">
    <citation type="submission" date="2017-06" db="EMBL/GenBank/DDBJ databases">
        <title>Complete genome sequence of Nitrospirillum amazonense strain CBAmC, an endophytic nitrogen-fixing and plant growth-promoting bacterium, isolated from sugarcane.</title>
        <authorList>
            <person name="Schwab S."/>
            <person name="dos Santos Teixeira K.R."/>
            <person name="Simoes Araujo J.L."/>
            <person name="Soares Vidal M."/>
            <person name="Borges de Freitas H.R."/>
            <person name="Rivello Crivelaro A.L."/>
            <person name="Bueno de Camargo Nunes A."/>
            <person name="dos Santos C.M."/>
            <person name="Palmeira da Silva Rosa D."/>
            <person name="da Silva Padilha D."/>
            <person name="da Silva E."/>
            <person name="Araujo Terra L."/>
            <person name="Soares Mendes V."/>
            <person name="Farinelli L."/>
            <person name="Magalhaes Cruz L."/>
            <person name="Baldani J.I."/>
        </authorList>
    </citation>
    <scope>NUCLEOTIDE SEQUENCE [LARGE SCALE GENOMIC DNA]</scope>
    <source>
        <strain evidence="3 4">CBAmC</strain>
    </source>
</reference>
<accession>A0A248JUW5</accession>
<dbReference type="EMBL" id="CP022111">
    <property type="protein sequence ID" value="ASG22495.1"/>
    <property type="molecule type" value="Genomic_DNA"/>
</dbReference>
<dbReference type="PANTHER" id="PTHR45947:SF3">
    <property type="entry name" value="SULFOQUINOVOSYL TRANSFERASE SQD2"/>
    <property type="match status" value="1"/>
</dbReference>
<sequence length="468" mass="51400">MPAPWPITSAEPLRSRPLRLRATSVKDSPMEREALRDLPPEGVKGMDLPPSSVPSPQAALLTRAYPPELIGSAPQCADLAEWLTRLGCETTVFTGLPYYPGNEIFTQYKDFKGGHEVLNGVRVERLRAMIPRKGSAKARILAEASFLLAGLWARASGRLRPKPLVISLCPSILTVALGCLVRQRDGRHVAIIHDIQSGMAQGLNMVSSGGLVKAMRWCERTVLNRVDLIVVLTDHMAEQLRNLGVTQDIEVVPIWVDTDRLYPDAPKVPANDGPAIIPAPKIAARLLYSGNFGLKQGLGQVLSMAEELQRQTDDVEIILRGSGAMRATLEEEIAARALRRVRVTGLLPPDQLRQGLTEGDIHLVPQEPEAAAFAIPSKIFNIMAVGRPFVTTANPHSPLWHLRERSGAFICVPPHDTAAFTEAVLRLVRDAGLRRELGARGRRFVEQHYSRSHVLGGLVRRLDALYAK</sequence>
<evidence type="ECO:0000256" key="1">
    <source>
        <dbReference type="SAM" id="MobiDB-lite"/>
    </source>
</evidence>
<dbReference type="Pfam" id="PF13579">
    <property type="entry name" value="Glyco_trans_4_4"/>
    <property type="match status" value="1"/>
</dbReference>
<protein>
    <submittedName>
        <fullName evidence="3">Glycosyltransferase WbuB</fullName>
    </submittedName>
</protein>